<dbReference type="PROSITE" id="PS50041">
    <property type="entry name" value="C_TYPE_LECTIN_2"/>
    <property type="match status" value="1"/>
</dbReference>
<accession>A0A7R8WXI0</accession>
<dbReference type="InterPro" id="IPR016186">
    <property type="entry name" value="C-type_lectin-like/link_sf"/>
</dbReference>
<feature type="non-terminal residue" evidence="1">
    <location>
        <position position="1"/>
    </location>
</feature>
<feature type="non-terminal residue" evidence="1">
    <location>
        <position position="138"/>
    </location>
</feature>
<name>A0A7R8WXI0_9CRUS</name>
<dbReference type="InterPro" id="IPR016187">
    <property type="entry name" value="CTDL_fold"/>
</dbReference>
<dbReference type="Gene3D" id="3.10.100.10">
    <property type="entry name" value="Mannose-Binding Protein A, subunit A"/>
    <property type="match status" value="1"/>
</dbReference>
<reference evidence="1" key="1">
    <citation type="submission" date="2020-11" db="EMBL/GenBank/DDBJ databases">
        <authorList>
            <person name="Tran Van P."/>
        </authorList>
    </citation>
    <scope>NUCLEOTIDE SEQUENCE</scope>
</reference>
<dbReference type="SUPFAM" id="SSF56436">
    <property type="entry name" value="C-type lectin-like"/>
    <property type="match status" value="1"/>
</dbReference>
<dbReference type="CDD" id="cd00037">
    <property type="entry name" value="CLECT"/>
    <property type="match status" value="1"/>
</dbReference>
<dbReference type="EMBL" id="OB712446">
    <property type="protein sequence ID" value="CAD7238955.1"/>
    <property type="molecule type" value="Genomic_DNA"/>
</dbReference>
<gene>
    <name evidence="1" type="ORF">CTOB1V02_LOCUS16770</name>
</gene>
<organism evidence="1">
    <name type="scientific">Cyprideis torosa</name>
    <dbReference type="NCBI Taxonomy" id="163714"/>
    <lineage>
        <taxon>Eukaryota</taxon>
        <taxon>Metazoa</taxon>
        <taxon>Ecdysozoa</taxon>
        <taxon>Arthropoda</taxon>
        <taxon>Crustacea</taxon>
        <taxon>Oligostraca</taxon>
        <taxon>Ostracoda</taxon>
        <taxon>Podocopa</taxon>
        <taxon>Podocopida</taxon>
        <taxon>Cytherocopina</taxon>
        <taxon>Cytheroidea</taxon>
        <taxon>Cytherideidae</taxon>
        <taxon>Cyprideis</taxon>
    </lineage>
</organism>
<dbReference type="AlphaFoldDB" id="A0A7R8WXI0"/>
<evidence type="ECO:0000313" key="1">
    <source>
        <dbReference type="EMBL" id="CAD7238955.1"/>
    </source>
</evidence>
<protein>
    <submittedName>
        <fullName evidence="1">Uncharacterized protein</fullName>
    </submittedName>
</protein>
<proteinExistence type="predicted"/>
<sequence>DFIPRVICPANYIPIGVSCYSFQLEPLIWDEAREVCQSDDFSAGDLAVFETRDEAELVTYYLQNKYGADCTQFPRAWIGATGPDAVTLLYHWIVPNAGIDGPPVFDPTDPNTCGTNWLDGAPQCVEIACAIYLVCDGE</sequence>
<dbReference type="InterPro" id="IPR001304">
    <property type="entry name" value="C-type_lectin-like"/>
</dbReference>